<feature type="compositionally biased region" description="Acidic residues" evidence="1">
    <location>
        <begin position="65"/>
        <end position="77"/>
    </location>
</feature>
<feature type="compositionally biased region" description="Basic residues" evidence="1">
    <location>
        <begin position="1"/>
        <end position="13"/>
    </location>
</feature>
<feature type="region of interest" description="Disordered" evidence="1">
    <location>
        <begin position="1"/>
        <end position="128"/>
    </location>
</feature>
<dbReference type="OrthoDB" id="2274292at2759"/>
<feature type="compositionally biased region" description="Polar residues" evidence="1">
    <location>
        <begin position="53"/>
        <end position="63"/>
    </location>
</feature>
<dbReference type="HOGENOM" id="CLU_1846104_0_0_1"/>
<keyword evidence="3" id="KW-1185">Reference proteome</keyword>
<protein>
    <submittedName>
        <fullName evidence="2">Uncharacterized protein</fullName>
    </submittedName>
</protein>
<feature type="compositionally biased region" description="Basic residues" evidence="1">
    <location>
        <begin position="81"/>
        <end position="93"/>
    </location>
</feature>
<evidence type="ECO:0000313" key="2">
    <source>
        <dbReference type="EMBL" id="EGF99569.1"/>
    </source>
</evidence>
<dbReference type="GeneID" id="18931049"/>
<dbReference type="Proteomes" id="UP000001072">
    <property type="component" value="Unassembled WGS sequence"/>
</dbReference>
<accession>F4S737</accession>
<reference evidence="3" key="1">
    <citation type="journal article" date="2011" name="Proc. Natl. Acad. Sci. U.S.A.">
        <title>Obligate biotrophy features unraveled by the genomic analysis of rust fungi.</title>
        <authorList>
            <person name="Duplessis S."/>
            <person name="Cuomo C.A."/>
            <person name="Lin Y.-C."/>
            <person name="Aerts A."/>
            <person name="Tisserant E."/>
            <person name="Veneault-Fourrey C."/>
            <person name="Joly D.L."/>
            <person name="Hacquard S."/>
            <person name="Amselem J."/>
            <person name="Cantarel B.L."/>
            <person name="Chiu R."/>
            <person name="Coutinho P.M."/>
            <person name="Feau N."/>
            <person name="Field M."/>
            <person name="Frey P."/>
            <person name="Gelhaye E."/>
            <person name="Goldberg J."/>
            <person name="Grabherr M.G."/>
            <person name="Kodira C.D."/>
            <person name="Kohler A."/>
            <person name="Kuees U."/>
            <person name="Lindquist E.A."/>
            <person name="Lucas S.M."/>
            <person name="Mago R."/>
            <person name="Mauceli E."/>
            <person name="Morin E."/>
            <person name="Murat C."/>
            <person name="Pangilinan J.L."/>
            <person name="Park R."/>
            <person name="Pearson M."/>
            <person name="Quesneville H."/>
            <person name="Rouhier N."/>
            <person name="Sakthikumar S."/>
            <person name="Salamov A.A."/>
            <person name="Schmutz J."/>
            <person name="Selles B."/>
            <person name="Shapiro H."/>
            <person name="Tanguay P."/>
            <person name="Tuskan G.A."/>
            <person name="Henrissat B."/>
            <person name="Van de Peer Y."/>
            <person name="Rouze P."/>
            <person name="Ellis J.G."/>
            <person name="Dodds P.N."/>
            <person name="Schein J.E."/>
            <person name="Zhong S."/>
            <person name="Hamelin R.C."/>
            <person name="Grigoriev I.V."/>
            <person name="Szabo L.J."/>
            <person name="Martin F."/>
        </authorList>
    </citation>
    <scope>NUCLEOTIDE SEQUENCE [LARGE SCALE GENOMIC DNA]</scope>
    <source>
        <strain evidence="3">98AG31 / pathotype 3-4-7</strain>
    </source>
</reference>
<dbReference type="VEuPathDB" id="FungiDB:MELLADRAFT_68519"/>
<sequence length="128" mass="14697">MGKSAKFYKRPTKKEKLGLSSNSAQIRSAIKLSKFNQPEKPTILKHERPKPLASSSTTQTHSLIQEEEQEVEEMDIDEPTKKKRTGLKSKVLKKSKDLDPSRKPKDYVDLYDQPDRRKKGKTSKNLSK</sequence>
<dbReference type="KEGG" id="mlr:MELLADRAFT_68519"/>
<name>F4S737_MELLP</name>
<dbReference type="EMBL" id="GL883157">
    <property type="protein sequence ID" value="EGF99569.1"/>
    <property type="molecule type" value="Genomic_DNA"/>
</dbReference>
<organism evidence="3">
    <name type="scientific">Melampsora larici-populina (strain 98AG31 / pathotype 3-4-7)</name>
    <name type="common">Poplar leaf rust fungus</name>
    <dbReference type="NCBI Taxonomy" id="747676"/>
    <lineage>
        <taxon>Eukaryota</taxon>
        <taxon>Fungi</taxon>
        <taxon>Dikarya</taxon>
        <taxon>Basidiomycota</taxon>
        <taxon>Pucciniomycotina</taxon>
        <taxon>Pucciniomycetes</taxon>
        <taxon>Pucciniales</taxon>
        <taxon>Melampsoraceae</taxon>
        <taxon>Melampsora</taxon>
    </lineage>
</organism>
<proteinExistence type="predicted"/>
<feature type="compositionally biased region" description="Basic residues" evidence="1">
    <location>
        <begin position="116"/>
        <end position="128"/>
    </location>
</feature>
<feature type="compositionally biased region" description="Basic and acidic residues" evidence="1">
    <location>
        <begin position="94"/>
        <end position="108"/>
    </location>
</feature>
<dbReference type="InParanoid" id="F4S737"/>
<dbReference type="AlphaFoldDB" id="F4S737"/>
<evidence type="ECO:0000256" key="1">
    <source>
        <dbReference type="SAM" id="MobiDB-lite"/>
    </source>
</evidence>
<gene>
    <name evidence="2" type="ORF">MELLADRAFT_68519</name>
</gene>
<dbReference type="RefSeq" id="XP_007417147.1">
    <property type="nucleotide sequence ID" value="XM_007417085.1"/>
</dbReference>
<evidence type="ECO:0000313" key="3">
    <source>
        <dbReference type="Proteomes" id="UP000001072"/>
    </source>
</evidence>